<sequence>MCNSRCLLQYQPRASAHRALVRTTVVKQHQQQTRRAAQPCCCSAAGSPTLALHIGETVVAFPLSRQRGQELQSAVKALLQTFAEKQKAERPKRYKSMEYRLTGAPEDQGLKQLEVFCNPNAATNAFTAKVLVSFQSKEGVRVTTEGPLSNFKADVDTYLESL</sequence>
<evidence type="ECO:0000313" key="2">
    <source>
        <dbReference type="Proteomes" id="UP001465755"/>
    </source>
</evidence>
<proteinExistence type="predicted"/>
<dbReference type="EMBL" id="JALJOQ010000003">
    <property type="protein sequence ID" value="KAK9813628.1"/>
    <property type="molecule type" value="Genomic_DNA"/>
</dbReference>
<dbReference type="Proteomes" id="UP001465755">
    <property type="component" value="Unassembled WGS sequence"/>
</dbReference>
<name>A0AAW1PYC8_9CHLO</name>
<evidence type="ECO:0000313" key="1">
    <source>
        <dbReference type="EMBL" id="KAK9813628.1"/>
    </source>
</evidence>
<dbReference type="AlphaFoldDB" id="A0AAW1PYC8"/>
<reference evidence="1 2" key="1">
    <citation type="journal article" date="2024" name="Nat. Commun.">
        <title>Phylogenomics reveals the evolutionary origins of lichenization in chlorophyte algae.</title>
        <authorList>
            <person name="Puginier C."/>
            <person name="Libourel C."/>
            <person name="Otte J."/>
            <person name="Skaloud P."/>
            <person name="Haon M."/>
            <person name="Grisel S."/>
            <person name="Petersen M."/>
            <person name="Berrin J.G."/>
            <person name="Delaux P.M."/>
            <person name="Dal Grande F."/>
            <person name="Keller J."/>
        </authorList>
    </citation>
    <scope>NUCLEOTIDE SEQUENCE [LARGE SCALE GENOMIC DNA]</scope>
    <source>
        <strain evidence="1 2">SAG 2036</strain>
    </source>
</reference>
<protein>
    <submittedName>
        <fullName evidence="1">Uncharacterized protein</fullName>
    </submittedName>
</protein>
<keyword evidence="2" id="KW-1185">Reference proteome</keyword>
<accession>A0AAW1PYC8</accession>
<gene>
    <name evidence="1" type="ORF">WJX73_000760</name>
</gene>
<comment type="caution">
    <text evidence="1">The sequence shown here is derived from an EMBL/GenBank/DDBJ whole genome shotgun (WGS) entry which is preliminary data.</text>
</comment>
<organism evidence="1 2">
    <name type="scientific">Symbiochloris irregularis</name>
    <dbReference type="NCBI Taxonomy" id="706552"/>
    <lineage>
        <taxon>Eukaryota</taxon>
        <taxon>Viridiplantae</taxon>
        <taxon>Chlorophyta</taxon>
        <taxon>core chlorophytes</taxon>
        <taxon>Trebouxiophyceae</taxon>
        <taxon>Trebouxiales</taxon>
        <taxon>Trebouxiaceae</taxon>
        <taxon>Symbiochloris</taxon>
    </lineage>
</organism>